<dbReference type="PANTHER" id="PTHR35385:SF2">
    <property type="entry name" value="PROTEIN B, PUTATIVE-RELATED"/>
    <property type="match status" value="1"/>
</dbReference>
<dbReference type="AlphaFoldDB" id="A0A6A4WN48"/>
<proteinExistence type="predicted"/>
<name>A0A6A4WN48_AMPAM</name>
<dbReference type="EMBL" id="VIIS01000569">
    <property type="protein sequence ID" value="KAF0307463.1"/>
    <property type="molecule type" value="Genomic_DNA"/>
</dbReference>
<evidence type="ECO:0000256" key="1">
    <source>
        <dbReference type="SAM" id="MobiDB-lite"/>
    </source>
</evidence>
<comment type="caution">
    <text evidence="2">The sequence shown here is derived from an EMBL/GenBank/DDBJ whole genome shotgun (WGS) entry which is preliminary data.</text>
</comment>
<feature type="compositionally biased region" description="Polar residues" evidence="1">
    <location>
        <begin position="274"/>
        <end position="289"/>
    </location>
</feature>
<dbReference type="PANTHER" id="PTHR35385">
    <property type="entry name" value="PROTEIN B, PUTATIVE-RELATED-RELATED"/>
    <property type="match status" value="1"/>
</dbReference>
<feature type="compositionally biased region" description="Low complexity" evidence="1">
    <location>
        <begin position="293"/>
        <end position="313"/>
    </location>
</feature>
<accession>A0A6A4WN48</accession>
<dbReference type="Proteomes" id="UP000440578">
    <property type="component" value="Unassembled WGS sequence"/>
</dbReference>
<evidence type="ECO:0000313" key="2">
    <source>
        <dbReference type="EMBL" id="KAF0307463.1"/>
    </source>
</evidence>
<evidence type="ECO:0000313" key="3">
    <source>
        <dbReference type="Proteomes" id="UP000440578"/>
    </source>
</evidence>
<sequence length="469" mass="51651">MLIKMTLACQHYSRDHPGKKGISPKDIACPFRVKLSLRNIEKALADSKRRTPRMDALYPLTVRSSGGPHNHSMDAVLRHRRVSDATQQRLTELLTEHRSPARAWRVFCRQMKEELGDKFEEAASDNAVIPDRGYIYRLNKKLFGRAQLDTRSREHRAPRQPSSSECHLELLREQQQQQLQQQVAVVVATGRSQGDLMRFAESTELFDDWMEDDRLPSEVLDERPDPLAVLSEPPDHSTVLVEPSDPSGVLGEPSNPSLVLNETPGHSALLADPPNQSTVLSQPPDQSVELTRPLSDGAASSPPSAEADDSQPSIVVINAPSPDGRTAPSDPLNESPSVAAEEARRLLEGFTDEVVKTISEGSDWRLWARAVQTFTTRWDTFAMTGRLALLRGARSAVRIRNQVRSICDVFTVPATPLEEAPMDGDVAMEEATDSGDTTEVPVPVGARGQVVCVLRSGPSQTDDPSEVTS</sequence>
<protein>
    <submittedName>
        <fullName evidence="2">Uncharacterized protein</fullName>
    </submittedName>
</protein>
<feature type="region of interest" description="Disordered" evidence="1">
    <location>
        <begin position="225"/>
        <end position="338"/>
    </location>
</feature>
<gene>
    <name evidence="2" type="ORF">FJT64_021227</name>
</gene>
<organism evidence="2 3">
    <name type="scientific">Amphibalanus amphitrite</name>
    <name type="common">Striped barnacle</name>
    <name type="synonym">Balanus amphitrite</name>
    <dbReference type="NCBI Taxonomy" id="1232801"/>
    <lineage>
        <taxon>Eukaryota</taxon>
        <taxon>Metazoa</taxon>
        <taxon>Ecdysozoa</taxon>
        <taxon>Arthropoda</taxon>
        <taxon>Crustacea</taxon>
        <taxon>Multicrustacea</taxon>
        <taxon>Cirripedia</taxon>
        <taxon>Thoracica</taxon>
        <taxon>Thoracicalcarea</taxon>
        <taxon>Balanomorpha</taxon>
        <taxon>Balanoidea</taxon>
        <taxon>Balanidae</taxon>
        <taxon>Amphibalaninae</taxon>
        <taxon>Amphibalanus</taxon>
    </lineage>
</organism>
<reference evidence="2 3" key="1">
    <citation type="submission" date="2019-07" db="EMBL/GenBank/DDBJ databases">
        <title>Draft genome assembly of a fouling barnacle, Amphibalanus amphitrite (Darwin, 1854): The first reference genome for Thecostraca.</title>
        <authorList>
            <person name="Kim W."/>
        </authorList>
    </citation>
    <scope>NUCLEOTIDE SEQUENCE [LARGE SCALE GENOMIC DNA]</scope>
    <source>
        <strain evidence="2">SNU_AA5</strain>
        <tissue evidence="2">Soma without cirri and trophi</tissue>
    </source>
</reference>
<keyword evidence="3" id="KW-1185">Reference proteome</keyword>
<dbReference type="OrthoDB" id="6381772at2759"/>